<keyword evidence="4" id="KW-1185">Reference proteome</keyword>
<comment type="caution">
    <text evidence="3">The sequence shown here is derived from an EMBL/GenBank/DDBJ whole genome shotgun (WGS) entry which is preliminary data.</text>
</comment>
<organism evidence="3 4">
    <name type="scientific">Nocardia higoensis</name>
    <dbReference type="NCBI Taxonomy" id="228599"/>
    <lineage>
        <taxon>Bacteria</taxon>
        <taxon>Bacillati</taxon>
        <taxon>Actinomycetota</taxon>
        <taxon>Actinomycetes</taxon>
        <taxon>Mycobacteriales</taxon>
        <taxon>Nocardiaceae</taxon>
        <taxon>Nocardia</taxon>
    </lineage>
</organism>
<dbReference type="InterPro" id="IPR035421">
    <property type="entry name" value="Terminase_6C"/>
</dbReference>
<dbReference type="EMBL" id="JADLQN010000010">
    <property type="protein sequence ID" value="MBF6358188.1"/>
    <property type="molecule type" value="Genomic_DNA"/>
</dbReference>
<evidence type="ECO:0000259" key="2">
    <source>
        <dbReference type="Pfam" id="PF17289"/>
    </source>
</evidence>
<dbReference type="Pfam" id="PF17289">
    <property type="entry name" value="Terminase_6C"/>
    <property type="match status" value="1"/>
</dbReference>
<sequence>MSRKQIASIVESEQAAINIWNGSIRSGKTISSIVAFFLGVARAPEAAMIIIVGRTLQTIERNILEPMQKRSLFGPLSKEIHHTRGSSTAVILGRTIHLIGANDESAESKIRGSTIYLALVDEATLLPENFWTQLQGRLSEPGARCLATTNPDNPEHYLKKKFMDRRHEEGMDVQVWDFYMEDNPQLDPAWITRKKAEFTGVFYRRFILGEWVAAEGAVFDMYDRDRHVIRWEDLPDMRWIVGVGIDHGTTNPTHAVMIGHGVDDVLYVMDEWRYKANSEAARWSNVELSAGVRAWIDTVHHPNDDPENLPRWTAPVIVDSSAADFRVQLKQDGLATVKANKDVLYGIRTMCALLSADKLKFTDRVPELLKEIPAYVWDEKASVEGKDQVIKLNDHGIDATRYLLVTAERKWRRHIKLNTLPGRQVEEAA</sequence>
<dbReference type="Gene3D" id="3.40.50.300">
    <property type="entry name" value="P-loop containing nucleotide triphosphate hydrolases"/>
    <property type="match status" value="1"/>
</dbReference>
<accession>A0ABS0DJV7</accession>
<keyword evidence="1" id="KW-1188">Viral release from host cell</keyword>
<protein>
    <submittedName>
        <fullName evidence="3">PBSX family phage terminase large subunit</fullName>
    </submittedName>
</protein>
<feature type="domain" description="Terminase large subunit gp17-like C-terminal" evidence="2">
    <location>
        <begin position="243"/>
        <end position="405"/>
    </location>
</feature>
<gene>
    <name evidence="3" type="ORF">IU449_27200</name>
</gene>
<dbReference type="Pfam" id="PF03237">
    <property type="entry name" value="Terminase_6N"/>
    <property type="match status" value="1"/>
</dbReference>
<dbReference type="NCBIfam" id="TIGR01547">
    <property type="entry name" value="phage_term_2"/>
    <property type="match status" value="1"/>
</dbReference>
<dbReference type="Proteomes" id="UP000707731">
    <property type="component" value="Unassembled WGS sequence"/>
</dbReference>
<name>A0ABS0DJV7_9NOCA</name>
<dbReference type="Gene3D" id="3.30.420.280">
    <property type="match status" value="1"/>
</dbReference>
<evidence type="ECO:0000313" key="3">
    <source>
        <dbReference type="EMBL" id="MBF6358188.1"/>
    </source>
</evidence>
<dbReference type="InterPro" id="IPR006437">
    <property type="entry name" value="Phage_terminase_lsu"/>
</dbReference>
<evidence type="ECO:0000313" key="4">
    <source>
        <dbReference type="Proteomes" id="UP000707731"/>
    </source>
</evidence>
<dbReference type="InterPro" id="IPR027417">
    <property type="entry name" value="P-loop_NTPase"/>
</dbReference>
<evidence type="ECO:0000256" key="1">
    <source>
        <dbReference type="ARBA" id="ARBA00022612"/>
    </source>
</evidence>
<proteinExistence type="predicted"/>
<reference evidence="3 4" key="1">
    <citation type="submission" date="2020-10" db="EMBL/GenBank/DDBJ databases">
        <title>Identification of Nocardia species via Next-generation sequencing and recognition of intraspecies genetic diversity.</title>
        <authorList>
            <person name="Li P."/>
            <person name="Li P."/>
            <person name="Lu B."/>
        </authorList>
    </citation>
    <scope>NUCLEOTIDE SEQUENCE [LARGE SCALE GENOMIC DNA]</scope>
    <source>
        <strain evidence="3 4">BJ06-0143</strain>
    </source>
</reference>
<dbReference type="PANTHER" id="PTHR39184:SF1">
    <property type="entry name" value="PBSX PHAGE TERMINASE LARGE SUBUNIT"/>
    <property type="match status" value="1"/>
</dbReference>
<dbReference type="PANTHER" id="PTHR39184">
    <property type="match status" value="1"/>
</dbReference>
<dbReference type="InterPro" id="IPR052380">
    <property type="entry name" value="Viral_DNA_packaging_terminase"/>
</dbReference>